<dbReference type="Proteomes" id="UP001054892">
    <property type="component" value="Unassembled WGS sequence"/>
</dbReference>
<evidence type="ECO:0008006" key="3">
    <source>
        <dbReference type="Google" id="ProtNLM"/>
    </source>
</evidence>
<keyword evidence="2" id="KW-1185">Reference proteome</keyword>
<reference evidence="1 2" key="1">
    <citation type="submission" date="2021-12" db="EMBL/GenBank/DDBJ databases">
        <title>Characterization of novel class B3 metallo-beta-lactamase from novel Pseudomonas species.</title>
        <authorList>
            <person name="Yamada K."/>
            <person name="Aoki K."/>
            <person name="Ishii Y."/>
        </authorList>
    </citation>
    <scope>NUCLEOTIDE SEQUENCE [LARGE SCALE GENOMIC DNA]</scope>
    <source>
        <strain evidence="1 2">TUM20286</strain>
    </source>
</reference>
<proteinExistence type="predicted"/>
<dbReference type="EMBL" id="BQKM01000009">
    <property type="protein sequence ID" value="GJN54072.1"/>
    <property type="molecule type" value="Genomic_DNA"/>
</dbReference>
<evidence type="ECO:0000313" key="1">
    <source>
        <dbReference type="EMBL" id="GJN54072.1"/>
    </source>
</evidence>
<protein>
    <recommendedName>
        <fullName evidence="3">Winged helix-turn-helix transcriptional regulator</fullName>
    </recommendedName>
</protein>
<dbReference type="RefSeq" id="WP_043100138.1">
    <property type="nucleotide sequence ID" value="NZ_BQKM01000009.1"/>
</dbReference>
<dbReference type="SUPFAM" id="SSF46785">
    <property type="entry name" value="Winged helix' DNA-binding domain"/>
    <property type="match status" value="1"/>
</dbReference>
<accession>A0ABQ4W3M1</accession>
<gene>
    <name evidence="1" type="ORF">TUM20286_38240</name>
</gene>
<dbReference type="Pfam" id="PF13412">
    <property type="entry name" value="HTH_24"/>
    <property type="match status" value="1"/>
</dbReference>
<evidence type="ECO:0000313" key="2">
    <source>
        <dbReference type="Proteomes" id="UP001054892"/>
    </source>
</evidence>
<organism evidence="1 2">
    <name type="scientific">Pseudomonas tohonis</name>
    <dbReference type="NCBI Taxonomy" id="2725477"/>
    <lineage>
        <taxon>Bacteria</taxon>
        <taxon>Pseudomonadati</taxon>
        <taxon>Pseudomonadota</taxon>
        <taxon>Gammaproteobacteria</taxon>
        <taxon>Pseudomonadales</taxon>
        <taxon>Pseudomonadaceae</taxon>
        <taxon>Pseudomonas</taxon>
    </lineage>
</organism>
<comment type="caution">
    <text evidence="1">The sequence shown here is derived from an EMBL/GenBank/DDBJ whole genome shotgun (WGS) entry which is preliminary data.</text>
</comment>
<sequence>MNEKNYIIDLRHFTDSPNPYGTSRGREAHAKLVDYIDSLHGASIVGISLANMAGADMSFFRECLIYTVKRYSNQIHFYVCDIDEDLFSNLQGAANLGGQRLTCWVGNECRFVGPETSASNKALLELVVNNREATTADAAAALDISVQNASTRLKRLSEEGFLLRTEAAAESGGKEFVYQVVGKSA</sequence>
<dbReference type="InterPro" id="IPR036390">
    <property type="entry name" value="WH_DNA-bd_sf"/>
</dbReference>
<name>A0ABQ4W3M1_9PSED</name>